<evidence type="ECO:0000256" key="4">
    <source>
        <dbReference type="ARBA" id="ARBA00022989"/>
    </source>
</evidence>
<dbReference type="AlphaFoldDB" id="A0AAI9AI23"/>
<proteinExistence type="predicted"/>
<dbReference type="Proteomes" id="UP000003288">
    <property type="component" value="Unassembled WGS sequence"/>
</dbReference>
<feature type="transmembrane region" description="Helical" evidence="6">
    <location>
        <begin position="12"/>
        <end position="31"/>
    </location>
</feature>
<name>A0AAI9AI23_9BACT</name>
<evidence type="ECO:0000256" key="6">
    <source>
        <dbReference type="SAM" id="Phobius"/>
    </source>
</evidence>
<feature type="transmembrane region" description="Helical" evidence="6">
    <location>
        <begin position="499"/>
        <end position="522"/>
    </location>
</feature>
<protein>
    <submittedName>
        <fullName evidence="9">Nrfi protein</fullName>
    </submittedName>
</protein>
<keyword evidence="5 6" id="KW-0472">Membrane</keyword>
<feature type="transmembrane region" description="Helical" evidence="6">
    <location>
        <begin position="80"/>
        <end position="99"/>
    </location>
</feature>
<dbReference type="GO" id="GO:0017004">
    <property type="term" value="P:cytochrome complex assembly"/>
    <property type="evidence" value="ECO:0007669"/>
    <property type="project" value="UniProtKB-KW"/>
</dbReference>
<evidence type="ECO:0000313" key="9">
    <source>
        <dbReference type="EMBL" id="EDM24016.1"/>
    </source>
</evidence>
<keyword evidence="4 6" id="KW-1133">Transmembrane helix</keyword>
<dbReference type="Pfam" id="PF05140">
    <property type="entry name" value="ResB"/>
    <property type="match status" value="1"/>
</dbReference>
<feature type="domain" description="ResB-like" evidence="8">
    <location>
        <begin position="75"/>
        <end position="195"/>
    </location>
</feature>
<evidence type="ECO:0000313" key="10">
    <source>
        <dbReference type="Proteomes" id="UP000003288"/>
    </source>
</evidence>
<feature type="transmembrane region" description="Helical" evidence="6">
    <location>
        <begin position="51"/>
        <end position="68"/>
    </location>
</feature>
<dbReference type="EMBL" id="ABCJ01000002">
    <property type="protein sequence ID" value="EDM24016.1"/>
    <property type="molecule type" value="Genomic_DNA"/>
</dbReference>
<feature type="transmembrane region" description="Helical" evidence="6">
    <location>
        <begin position="208"/>
        <end position="227"/>
    </location>
</feature>
<evidence type="ECO:0000256" key="3">
    <source>
        <dbReference type="ARBA" id="ARBA00022748"/>
    </source>
</evidence>
<organism evidence="9 10">
    <name type="scientific">Caminibacter mediatlanticus TB-2</name>
    <dbReference type="NCBI Taxonomy" id="391592"/>
    <lineage>
        <taxon>Bacteria</taxon>
        <taxon>Pseudomonadati</taxon>
        <taxon>Campylobacterota</taxon>
        <taxon>Epsilonproteobacteria</taxon>
        <taxon>Nautiliales</taxon>
        <taxon>Nautiliaceae</taxon>
        <taxon>Caminibacter</taxon>
    </lineage>
</organism>
<feature type="transmembrane region" description="Helical" evidence="6">
    <location>
        <begin position="735"/>
        <end position="759"/>
    </location>
</feature>
<evidence type="ECO:0000256" key="2">
    <source>
        <dbReference type="ARBA" id="ARBA00022692"/>
    </source>
</evidence>
<feature type="domain" description="Cytochrome c assembly protein" evidence="7">
    <location>
        <begin position="562"/>
        <end position="759"/>
    </location>
</feature>
<evidence type="ECO:0000256" key="5">
    <source>
        <dbReference type="ARBA" id="ARBA00023136"/>
    </source>
</evidence>
<keyword evidence="3" id="KW-0201">Cytochrome c-type biogenesis</keyword>
<sequence>MNTTLKKIYNVFFSLEVAVILSLIFMAGQIYATLGFNTLQEAWGGVYETKWFEAIMWLLGINLIGVMFKYKTYKKTPIFILHLSIIVILIGAAITRYFGYEGTLHLRNGETKNYIMVERSKANPADVYKKDLGFSIKLDKFVLKHYPGSMQPSSYESFIEVIDKNKSFKYHIYMNHILVYKGYRFYQASYDMDGKGSILSVNHDPGMWVAYFGYILMAIGFLWSMIYKKSRFMMTVRKLKQSGLFAFLLFILFSGVNARAFDLGEFAKKSKTVSDEWAKVLVQQRGRIEPMDTLDLDIVHKLTLKSKLYGLNYNQIVAGMVAYPEEFQKLPLIYVGHPAIRKLLGIEGKYAPYNAFFMPNGDFKFTKEIDKAFKIPDKDRTVLDREWIKLNERVYIAFEVYTAKIFKIFPTPNSKMMNYRWFSIADLQNAVKSGMMNPIDAQFYFNLFKNLADGIKTYNVELEKKTREKIYELQKTYSGEILPSESRIKWEIFYNRAQIFPMLIGIYSTLGLIAMFLGFFEIIRQKRFKKIETLIVGLGWLALILHTANMLLRWYISGHAPWSDAYESIIFIAWGSAFASVFFFRKSMLALGAGLFVAGMFMMVAHLNNINPQITNLVPVLKSYWLLIHVAVITSSYGFLAVGGMLGFLNLILFAMNKKYNLENQIKQLNNVIYLALYIGLALLSVGTFLGGVWANESWGRYWSWDPKETWSLISMIVYAITIHGKMIPKLRGEFIFSLLSFLAFFYILFTYFGVNFYIAQGLHSYGQGVADGYGWVNILFAGMGAWFVVVLVSIFMAISSKISKPVVIKEENKNNDYHPQGENNGM</sequence>
<feature type="transmembrane region" description="Helical" evidence="6">
    <location>
        <begin position="568"/>
        <end position="584"/>
    </location>
</feature>
<evidence type="ECO:0000256" key="1">
    <source>
        <dbReference type="ARBA" id="ARBA00004141"/>
    </source>
</evidence>
<dbReference type="GO" id="GO:0020037">
    <property type="term" value="F:heme binding"/>
    <property type="evidence" value="ECO:0007669"/>
    <property type="project" value="InterPro"/>
</dbReference>
<dbReference type="InterPro" id="IPR045062">
    <property type="entry name" value="Cyt_c_biogenesis_CcsA/CcmC"/>
</dbReference>
<comment type="subcellular location">
    <subcellularLocation>
        <location evidence="1">Membrane</location>
        <topology evidence="1">Multi-pass membrane protein</topology>
    </subcellularLocation>
</comment>
<dbReference type="PANTHER" id="PTHR30071:SF1">
    <property type="entry name" value="CYTOCHROME B_B6 PROTEIN-RELATED"/>
    <property type="match status" value="1"/>
</dbReference>
<gene>
    <name evidence="9" type="ORF">CMTB2_07171</name>
</gene>
<keyword evidence="2 6" id="KW-0812">Transmembrane</keyword>
<dbReference type="InterPro" id="IPR002541">
    <property type="entry name" value="Cyt_c_assembly"/>
</dbReference>
<feature type="transmembrane region" description="Helical" evidence="6">
    <location>
        <begin position="534"/>
        <end position="556"/>
    </location>
</feature>
<evidence type="ECO:0000259" key="7">
    <source>
        <dbReference type="Pfam" id="PF01578"/>
    </source>
</evidence>
<dbReference type="Pfam" id="PF01578">
    <property type="entry name" value="Cytochrom_C_asm"/>
    <property type="match status" value="1"/>
</dbReference>
<feature type="transmembrane region" description="Helical" evidence="6">
    <location>
        <begin position="710"/>
        <end position="728"/>
    </location>
</feature>
<dbReference type="GO" id="GO:0005886">
    <property type="term" value="C:plasma membrane"/>
    <property type="evidence" value="ECO:0007669"/>
    <property type="project" value="TreeGrafter"/>
</dbReference>
<dbReference type="InterPro" id="IPR007816">
    <property type="entry name" value="ResB-like_domain"/>
</dbReference>
<dbReference type="PANTHER" id="PTHR30071">
    <property type="entry name" value="HEME EXPORTER PROTEIN C"/>
    <property type="match status" value="1"/>
</dbReference>
<comment type="caution">
    <text evidence="9">The sequence shown here is derived from an EMBL/GenBank/DDBJ whole genome shotgun (WGS) entry which is preliminary data.</text>
</comment>
<feature type="transmembrane region" description="Helical" evidence="6">
    <location>
        <begin position="779"/>
        <end position="799"/>
    </location>
</feature>
<feature type="transmembrane region" description="Helical" evidence="6">
    <location>
        <begin position="627"/>
        <end position="652"/>
    </location>
</feature>
<feature type="transmembrane region" description="Helical" evidence="6">
    <location>
        <begin position="672"/>
        <end position="695"/>
    </location>
</feature>
<feature type="transmembrane region" description="Helical" evidence="6">
    <location>
        <begin position="239"/>
        <end position="261"/>
    </location>
</feature>
<evidence type="ECO:0000259" key="8">
    <source>
        <dbReference type="Pfam" id="PF05140"/>
    </source>
</evidence>
<accession>A0AAI9AI23</accession>
<dbReference type="RefSeq" id="WP_007473971.1">
    <property type="nucleotide sequence ID" value="NZ_ABCJ01000002.1"/>
</dbReference>
<feature type="transmembrane region" description="Helical" evidence="6">
    <location>
        <begin position="589"/>
        <end position="607"/>
    </location>
</feature>
<reference evidence="9 10" key="1">
    <citation type="journal article" date="2011" name="Stand. Genomic Sci.">
        <title>Draft genome sequence of Caminibacter mediatlanticus strain TB-2, an epsilonproteobacterium isolated from a deep-sea hydrothermal vent.</title>
        <authorList>
            <person name="Giovannelli D."/>
            <person name="Ferriera S."/>
            <person name="Johnson J."/>
            <person name="Kravitz S."/>
            <person name="Perez-Rodriguez I."/>
            <person name="Ricci J."/>
            <person name="O'Brien C."/>
            <person name="Voordeckers J.W."/>
            <person name="Bini E."/>
            <person name="Vetriani C."/>
        </authorList>
    </citation>
    <scope>NUCLEOTIDE SEQUENCE [LARGE SCALE GENOMIC DNA]</scope>
    <source>
        <strain evidence="9 10">TB-2</strain>
    </source>
</reference>